<dbReference type="Proteomes" id="UP000054630">
    <property type="component" value="Unassembled WGS sequence"/>
</dbReference>
<name>A0A0V0RAU3_9BILA</name>
<protein>
    <submittedName>
        <fullName evidence="1">Uncharacterized protein</fullName>
    </submittedName>
</protein>
<dbReference type="AlphaFoldDB" id="A0A0V0RAU3"/>
<reference evidence="1 2" key="1">
    <citation type="submission" date="2015-01" db="EMBL/GenBank/DDBJ databases">
        <title>Evolution of Trichinella species and genotypes.</title>
        <authorList>
            <person name="Korhonen P.K."/>
            <person name="Edoardo P."/>
            <person name="Giuseppe L.R."/>
            <person name="Gasser R.B."/>
        </authorList>
    </citation>
    <scope>NUCLEOTIDE SEQUENCE [LARGE SCALE GENOMIC DNA]</scope>
    <source>
        <strain evidence="1">ISS37</strain>
    </source>
</reference>
<sequence>MLAVYGNAVCLTAQLQPLDCFSGSYYLPSSLFKQLIGLEQLR</sequence>
<proteinExistence type="predicted"/>
<comment type="caution">
    <text evidence="1">The sequence shown here is derived from an EMBL/GenBank/DDBJ whole genome shotgun (WGS) entry which is preliminary data.</text>
</comment>
<evidence type="ECO:0000313" key="2">
    <source>
        <dbReference type="Proteomes" id="UP000054630"/>
    </source>
</evidence>
<keyword evidence="2" id="KW-1185">Reference proteome</keyword>
<dbReference type="EMBL" id="JYDL01001791">
    <property type="protein sequence ID" value="KRX11613.1"/>
    <property type="molecule type" value="Genomic_DNA"/>
</dbReference>
<evidence type="ECO:0000313" key="1">
    <source>
        <dbReference type="EMBL" id="KRX11613.1"/>
    </source>
</evidence>
<gene>
    <name evidence="1" type="ORF">T07_1710</name>
</gene>
<accession>A0A0V0RAU3</accession>
<organism evidence="1 2">
    <name type="scientific">Trichinella nelsoni</name>
    <dbReference type="NCBI Taxonomy" id="6336"/>
    <lineage>
        <taxon>Eukaryota</taxon>
        <taxon>Metazoa</taxon>
        <taxon>Ecdysozoa</taxon>
        <taxon>Nematoda</taxon>
        <taxon>Enoplea</taxon>
        <taxon>Dorylaimia</taxon>
        <taxon>Trichinellida</taxon>
        <taxon>Trichinellidae</taxon>
        <taxon>Trichinella</taxon>
    </lineage>
</organism>